<gene>
    <name evidence="1" type="ORF">HU200_061647</name>
</gene>
<dbReference type="PANTHER" id="PTHR33165">
    <property type="entry name" value="F-BOX DOMAIN CONTAINING PROTEIN-LIKE-RELATED"/>
    <property type="match status" value="1"/>
</dbReference>
<protein>
    <recommendedName>
        <fullName evidence="3">F-box domain-containing protein</fullName>
    </recommendedName>
</protein>
<sequence>MQPPVDPVPAAQDVDWANLGDGPAGLIAELVLANDVADYVRFRAVCQPWRRCSPDPRVCGLDDCFLPRRWIMHDKAISASTLLPPLS</sequence>
<evidence type="ECO:0008006" key="3">
    <source>
        <dbReference type="Google" id="ProtNLM"/>
    </source>
</evidence>
<keyword evidence="2" id="KW-1185">Reference proteome</keyword>
<name>A0A835DZ46_9POAL</name>
<dbReference type="PANTHER" id="PTHR33165:SF57">
    <property type="entry name" value="OS10G0568000 PROTEIN"/>
    <property type="match status" value="1"/>
</dbReference>
<dbReference type="OrthoDB" id="692719at2759"/>
<evidence type="ECO:0000313" key="2">
    <source>
        <dbReference type="Proteomes" id="UP000636709"/>
    </source>
</evidence>
<accession>A0A835DZ46</accession>
<reference evidence="1" key="1">
    <citation type="submission" date="2020-07" db="EMBL/GenBank/DDBJ databases">
        <title>Genome sequence and genetic diversity analysis of an under-domesticated orphan crop, white fonio (Digitaria exilis).</title>
        <authorList>
            <person name="Bennetzen J.L."/>
            <person name="Chen S."/>
            <person name="Ma X."/>
            <person name="Wang X."/>
            <person name="Yssel A.E.J."/>
            <person name="Chaluvadi S.R."/>
            <person name="Johnson M."/>
            <person name="Gangashetty P."/>
            <person name="Hamidou F."/>
            <person name="Sanogo M.D."/>
            <person name="Zwaenepoel A."/>
            <person name="Wallace J."/>
            <person name="Van De Peer Y."/>
            <person name="Van Deynze A."/>
        </authorList>
    </citation>
    <scope>NUCLEOTIDE SEQUENCE</scope>
    <source>
        <tissue evidence="1">Leaves</tissue>
    </source>
</reference>
<dbReference type="AlphaFoldDB" id="A0A835DZ46"/>
<dbReference type="Proteomes" id="UP000636709">
    <property type="component" value="Unassembled WGS sequence"/>
</dbReference>
<evidence type="ECO:0000313" key="1">
    <source>
        <dbReference type="EMBL" id="KAF8654460.1"/>
    </source>
</evidence>
<organism evidence="1 2">
    <name type="scientific">Digitaria exilis</name>
    <dbReference type="NCBI Taxonomy" id="1010633"/>
    <lineage>
        <taxon>Eukaryota</taxon>
        <taxon>Viridiplantae</taxon>
        <taxon>Streptophyta</taxon>
        <taxon>Embryophyta</taxon>
        <taxon>Tracheophyta</taxon>
        <taxon>Spermatophyta</taxon>
        <taxon>Magnoliopsida</taxon>
        <taxon>Liliopsida</taxon>
        <taxon>Poales</taxon>
        <taxon>Poaceae</taxon>
        <taxon>PACMAD clade</taxon>
        <taxon>Panicoideae</taxon>
        <taxon>Panicodae</taxon>
        <taxon>Paniceae</taxon>
        <taxon>Anthephorinae</taxon>
        <taxon>Digitaria</taxon>
    </lineage>
</organism>
<proteinExistence type="predicted"/>
<comment type="caution">
    <text evidence="1">The sequence shown here is derived from an EMBL/GenBank/DDBJ whole genome shotgun (WGS) entry which is preliminary data.</text>
</comment>
<dbReference type="EMBL" id="JACEFO010002615">
    <property type="protein sequence ID" value="KAF8654460.1"/>
    <property type="molecule type" value="Genomic_DNA"/>
</dbReference>